<dbReference type="Proteomes" id="UP000231134">
    <property type="component" value="Unassembled WGS sequence"/>
</dbReference>
<gene>
    <name evidence="1" type="ORF">BGX16_1895</name>
</gene>
<reference evidence="1 2" key="1">
    <citation type="submission" date="2017-11" db="EMBL/GenBank/DDBJ databases">
        <title>Animal gut microbial communities from fecal samples from Wisconsin, USA.</title>
        <authorList>
            <person name="Neumann A."/>
        </authorList>
    </citation>
    <scope>NUCLEOTIDE SEQUENCE [LARGE SCALE GENOMIC DNA]</scope>
    <source>
        <strain evidence="1 2">UWS3</strain>
    </source>
</reference>
<name>A0A2M9A844_9BACT</name>
<sequence>MPYTMDELDEFLRKDEDEIRRSVERVRKNPVKLKPDLKDFLDPDLFRLHAMSYNRHNQNRDSIKIDWEFRDKRFEEFLGDNY</sequence>
<accession>A0A2M9A844</accession>
<organism evidence="1 2">
    <name type="scientific">Hallerella succinigenes</name>
    <dbReference type="NCBI Taxonomy" id="1896222"/>
    <lineage>
        <taxon>Bacteria</taxon>
        <taxon>Pseudomonadati</taxon>
        <taxon>Fibrobacterota</taxon>
        <taxon>Fibrobacteria</taxon>
        <taxon>Fibrobacterales</taxon>
        <taxon>Fibrobacteraceae</taxon>
        <taxon>Hallerella</taxon>
    </lineage>
</organism>
<dbReference type="AlphaFoldDB" id="A0A2M9A844"/>
<evidence type="ECO:0000313" key="1">
    <source>
        <dbReference type="EMBL" id="PJJ41889.1"/>
    </source>
</evidence>
<keyword evidence="2" id="KW-1185">Reference proteome</keyword>
<dbReference type="EMBL" id="PGEX01000001">
    <property type="protein sequence ID" value="PJJ41889.1"/>
    <property type="molecule type" value="Genomic_DNA"/>
</dbReference>
<evidence type="ECO:0000313" key="2">
    <source>
        <dbReference type="Proteomes" id="UP000231134"/>
    </source>
</evidence>
<proteinExistence type="predicted"/>
<protein>
    <submittedName>
        <fullName evidence="1">Uncharacterized protein</fullName>
    </submittedName>
</protein>
<comment type="caution">
    <text evidence="1">The sequence shown here is derived from an EMBL/GenBank/DDBJ whole genome shotgun (WGS) entry which is preliminary data.</text>
</comment>